<dbReference type="Proteomes" id="UP000650833">
    <property type="component" value="Unassembled WGS sequence"/>
</dbReference>
<evidence type="ECO:0000259" key="4">
    <source>
        <dbReference type="PROSITE" id="PS50177"/>
    </source>
</evidence>
<evidence type="ECO:0000313" key="5">
    <source>
        <dbReference type="EMBL" id="KAG2190670.1"/>
    </source>
</evidence>
<evidence type="ECO:0000313" key="6">
    <source>
        <dbReference type="Proteomes" id="UP000650833"/>
    </source>
</evidence>
<evidence type="ECO:0000256" key="1">
    <source>
        <dbReference type="ARBA" id="ARBA00022490"/>
    </source>
</evidence>
<dbReference type="GO" id="GO:0006606">
    <property type="term" value="P:protein import into nucleus"/>
    <property type="evidence" value="ECO:0007669"/>
    <property type="project" value="UniProtKB-ARBA"/>
</dbReference>
<dbReference type="Pfam" id="PF02136">
    <property type="entry name" value="NTF2"/>
    <property type="match status" value="1"/>
</dbReference>
<reference evidence="5" key="1">
    <citation type="submission" date="2020-12" db="EMBL/GenBank/DDBJ databases">
        <title>Metabolic potential, ecology and presence of endohyphal bacteria is reflected in genomic diversity of Mucoromycotina.</title>
        <authorList>
            <person name="Muszewska A."/>
            <person name="Okrasinska A."/>
            <person name="Steczkiewicz K."/>
            <person name="Drgas O."/>
            <person name="Orlowska M."/>
            <person name="Perlinska-Lenart U."/>
            <person name="Aleksandrzak-Piekarczyk T."/>
            <person name="Szatraj K."/>
            <person name="Zielenkiewicz U."/>
            <person name="Pilsyk S."/>
            <person name="Malc E."/>
            <person name="Mieczkowski P."/>
            <person name="Kruszewska J.S."/>
            <person name="Biernat P."/>
            <person name="Pawlowska J."/>
        </authorList>
    </citation>
    <scope>NUCLEOTIDE SEQUENCE</scope>
    <source>
        <strain evidence="5">CBS 226.32</strain>
    </source>
</reference>
<keyword evidence="1 3" id="KW-0963">Cytoplasm</keyword>
<keyword evidence="3" id="KW-0653">Protein transport</keyword>
<keyword evidence="3" id="KW-0813">Transport</keyword>
<comment type="subcellular location">
    <subcellularLocation>
        <location evidence="3">Cytoplasm</location>
    </subcellularLocation>
    <subcellularLocation>
        <location evidence="3">Nucleus</location>
    </subcellularLocation>
</comment>
<feature type="domain" description="NTF2" evidence="4">
    <location>
        <begin position="7"/>
        <end position="121"/>
    </location>
</feature>
<gene>
    <name evidence="5" type="ORF">INT46_008260</name>
</gene>
<dbReference type="GO" id="GO:0005737">
    <property type="term" value="C:cytoplasm"/>
    <property type="evidence" value="ECO:0007669"/>
    <property type="project" value="UniProtKB-SubCell"/>
</dbReference>
<proteinExistence type="predicted"/>
<dbReference type="PANTHER" id="PTHR12612">
    <property type="entry name" value="NUCLEAR TRANSPORT FACTOR 2"/>
    <property type="match status" value="1"/>
</dbReference>
<dbReference type="Gene3D" id="3.10.450.50">
    <property type="match status" value="1"/>
</dbReference>
<dbReference type="PROSITE" id="PS50177">
    <property type="entry name" value="NTF2_DOMAIN"/>
    <property type="match status" value="1"/>
</dbReference>
<dbReference type="InterPro" id="IPR018222">
    <property type="entry name" value="Nuclear_transport_factor_2_euk"/>
</dbReference>
<organism evidence="5 6">
    <name type="scientific">Mucor plumbeus</name>
    <dbReference type="NCBI Taxonomy" id="97098"/>
    <lineage>
        <taxon>Eukaryota</taxon>
        <taxon>Fungi</taxon>
        <taxon>Fungi incertae sedis</taxon>
        <taxon>Mucoromycota</taxon>
        <taxon>Mucoromycotina</taxon>
        <taxon>Mucoromycetes</taxon>
        <taxon>Mucorales</taxon>
        <taxon>Mucorineae</taxon>
        <taxon>Mucoraceae</taxon>
        <taxon>Mucor</taxon>
    </lineage>
</organism>
<accession>A0A8H7UPF4</accession>
<dbReference type="FunFam" id="3.10.450.50:FF:000005">
    <property type="entry name" value="Nuclear transport factor 2"/>
    <property type="match status" value="1"/>
</dbReference>
<dbReference type="InterPro" id="IPR002075">
    <property type="entry name" value="NTF2_dom"/>
</dbReference>
<dbReference type="EMBL" id="JAEPRC010000922">
    <property type="protein sequence ID" value="KAG2190670.1"/>
    <property type="molecule type" value="Genomic_DNA"/>
</dbReference>
<dbReference type="OrthoDB" id="6507044at2759"/>
<evidence type="ECO:0000256" key="2">
    <source>
        <dbReference type="ARBA" id="ARBA00026247"/>
    </source>
</evidence>
<dbReference type="GO" id="GO:0051028">
    <property type="term" value="P:mRNA transport"/>
    <property type="evidence" value="ECO:0007669"/>
    <property type="project" value="UniProtKB-UniRule"/>
</dbReference>
<keyword evidence="6" id="KW-1185">Reference proteome</keyword>
<dbReference type="InterPro" id="IPR045875">
    <property type="entry name" value="NTF2"/>
</dbReference>
<protein>
    <recommendedName>
        <fullName evidence="2 3">Nuclear transport factor 2</fullName>
        <shortName evidence="3">NTF-2</shortName>
    </recommendedName>
</protein>
<keyword evidence="3" id="KW-0539">Nucleus</keyword>
<evidence type="ECO:0000256" key="3">
    <source>
        <dbReference type="RuleBase" id="RU369002"/>
    </source>
</evidence>
<sequence>MANINEIANQFINFYYQTFDSQRQNLAQLYRENSTLTFEGNSYRGQSDIAEKLVGLPFARIQHKISTFDSQTADPSGSNILVLVTGQLLIDDESNPQMFSQTFHLVPDNGSYYVFNDVFRLNFA</sequence>
<name>A0A8H7UPF4_9FUNG</name>
<dbReference type="SUPFAM" id="SSF54427">
    <property type="entry name" value="NTF2-like"/>
    <property type="match status" value="1"/>
</dbReference>
<comment type="function">
    <text evidence="3">Has a role in nuclear-cytoplasmic transport of proteins and mRNAs.</text>
</comment>
<dbReference type="CDD" id="cd00780">
    <property type="entry name" value="NTF2"/>
    <property type="match status" value="1"/>
</dbReference>
<comment type="caution">
    <text evidence="5">The sequence shown here is derived from an EMBL/GenBank/DDBJ whole genome shotgun (WGS) entry which is preliminary data.</text>
</comment>
<dbReference type="AlphaFoldDB" id="A0A8H7UPF4"/>
<dbReference type="InterPro" id="IPR032710">
    <property type="entry name" value="NTF2-like_dom_sf"/>
</dbReference>
<dbReference type="GO" id="GO:0005635">
    <property type="term" value="C:nuclear envelope"/>
    <property type="evidence" value="ECO:0007669"/>
    <property type="project" value="UniProtKB-ARBA"/>
</dbReference>